<evidence type="ECO:0000313" key="3">
    <source>
        <dbReference type="EMBL" id="OGY91787.1"/>
    </source>
</evidence>
<evidence type="ECO:0000313" key="4">
    <source>
        <dbReference type="Proteomes" id="UP000178109"/>
    </source>
</evidence>
<protein>
    <recommendedName>
        <fullName evidence="2">Bacterial spore germination immunoglobulin-like domain-containing protein</fullName>
    </recommendedName>
</protein>
<dbReference type="Pfam" id="PF10648">
    <property type="entry name" value="Gmad2"/>
    <property type="match status" value="1"/>
</dbReference>
<name>A0A1G2BU66_9BACT</name>
<dbReference type="InterPro" id="IPR018911">
    <property type="entry name" value="Gmad2_Ig-like_dom"/>
</dbReference>
<evidence type="ECO:0000256" key="1">
    <source>
        <dbReference type="SAM" id="SignalP"/>
    </source>
</evidence>
<keyword evidence="1" id="KW-0732">Signal</keyword>
<gene>
    <name evidence="3" type="ORF">A3H70_02630</name>
</gene>
<feature type="chain" id="PRO_5009582164" description="Bacterial spore germination immunoglobulin-like domain-containing protein" evidence="1">
    <location>
        <begin position="22"/>
        <end position="162"/>
    </location>
</feature>
<dbReference type="AlphaFoldDB" id="A0A1G2BU66"/>
<reference evidence="3 4" key="1">
    <citation type="journal article" date="2016" name="Nat. Commun.">
        <title>Thousands of microbial genomes shed light on interconnected biogeochemical processes in an aquifer system.</title>
        <authorList>
            <person name="Anantharaman K."/>
            <person name="Brown C.T."/>
            <person name="Hug L.A."/>
            <person name="Sharon I."/>
            <person name="Castelle C.J."/>
            <person name="Probst A.J."/>
            <person name="Thomas B.C."/>
            <person name="Singh A."/>
            <person name="Wilkins M.J."/>
            <person name="Karaoz U."/>
            <person name="Brodie E.L."/>
            <person name="Williams K.H."/>
            <person name="Hubbard S.S."/>
            <person name="Banfield J.F."/>
        </authorList>
    </citation>
    <scope>NUCLEOTIDE SEQUENCE [LARGE SCALE GENOMIC DNA]</scope>
</reference>
<sequence>MFKKIALLAIASLIFTGIGCSQNGSEKTTPVVNDNTNDIPLNVNDGSKLSAGAATLTSPEADAVLQSPFLVAGTANWPGEKAYVRVKNAEGKSVIEAWTAIRQDKGNVGKFSVFISFNFRGTKAGAVEVFGKDESGAEVGLKSVPVKFDVTTSQAVETEEVE</sequence>
<dbReference type="EMBL" id="MHKO01000037">
    <property type="protein sequence ID" value="OGY91787.1"/>
    <property type="molecule type" value="Genomic_DNA"/>
</dbReference>
<evidence type="ECO:0000259" key="2">
    <source>
        <dbReference type="Pfam" id="PF10648"/>
    </source>
</evidence>
<feature type="signal peptide" evidence="1">
    <location>
        <begin position="1"/>
        <end position="21"/>
    </location>
</feature>
<proteinExistence type="predicted"/>
<dbReference type="PROSITE" id="PS51257">
    <property type="entry name" value="PROKAR_LIPOPROTEIN"/>
    <property type="match status" value="1"/>
</dbReference>
<feature type="domain" description="Bacterial spore germination immunoglobulin-like" evidence="2">
    <location>
        <begin position="56"/>
        <end position="136"/>
    </location>
</feature>
<comment type="caution">
    <text evidence="3">The sequence shown here is derived from an EMBL/GenBank/DDBJ whole genome shotgun (WGS) entry which is preliminary data.</text>
</comment>
<accession>A0A1G2BU66</accession>
<organism evidence="3 4">
    <name type="scientific">Candidatus Komeilibacteria bacterium RIFCSPLOWO2_02_FULL_48_11</name>
    <dbReference type="NCBI Taxonomy" id="1798553"/>
    <lineage>
        <taxon>Bacteria</taxon>
        <taxon>Candidatus Komeiliibacteriota</taxon>
    </lineage>
</organism>
<dbReference type="Proteomes" id="UP000178109">
    <property type="component" value="Unassembled WGS sequence"/>
</dbReference>